<name>A0A3D8JRB4_9BURK</name>
<gene>
    <name evidence="1" type="ORF">DWV00_28110</name>
</gene>
<organism evidence="1 2">
    <name type="scientific">Trinickia dinghuensis</name>
    <dbReference type="NCBI Taxonomy" id="2291023"/>
    <lineage>
        <taxon>Bacteria</taxon>
        <taxon>Pseudomonadati</taxon>
        <taxon>Pseudomonadota</taxon>
        <taxon>Betaproteobacteria</taxon>
        <taxon>Burkholderiales</taxon>
        <taxon>Burkholderiaceae</taxon>
        <taxon>Trinickia</taxon>
    </lineage>
</organism>
<reference evidence="1 2" key="1">
    <citation type="submission" date="2018-08" db="EMBL/GenBank/DDBJ databases">
        <title>Paraburkholderia sp. DHOM06 isolated from forest soil.</title>
        <authorList>
            <person name="Gao Z.-H."/>
            <person name="Qiu L.-H."/>
        </authorList>
    </citation>
    <scope>NUCLEOTIDE SEQUENCE [LARGE SCALE GENOMIC DNA]</scope>
    <source>
        <strain evidence="1 2">DHOM06</strain>
    </source>
</reference>
<protein>
    <submittedName>
        <fullName evidence="1">Uncharacterized protein</fullName>
    </submittedName>
</protein>
<accession>A0A3D8JRB4</accession>
<keyword evidence="2" id="KW-1185">Reference proteome</keyword>
<dbReference type="AlphaFoldDB" id="A0A3D8JRB4"/>
<evidence type="ECO:0000313" key="2">
    <source>
        <dbReference type="Proteomes" id="UP000256838"/>
    </source>
</evidence>
<dbReference type="EMBL" id="QRGA01000019">
    <property type="protein sequence ID" value="RDU95440.1"/>
    <property type="molecule type" value="Genomic_DNA"/>
</dbReference>
<dbReference type="Proteomes" id="UP000256838">
    <property type="component" value="Unassembled WGS sequence"/>
</dbReference>
<proteinExistence type="predicted"/>
<dbReference type="OrthoDB" id="6889661at2"/>
<comment type="caution">
    <text evidence="1">The sequence shown here is derived from an EMBL/GenBank/DDBJ whole genome shotgun (WGS) entry which is preliminary data.</text>
</comment>
<evidence type="ECO:0000313" key="1">
    <source>
        <dbReference type="EMBL" id="RDU95440.1"/>
    </source>
</evidence>
<sequence>MGQTCAAGFYPAFKVNMEAIGLTAPSNLFATQTSTLGVIGQLAGVVQTMGMKVTLRELVGAGTVVEKLSYLGALYGAYYLGGMIGSLWVAGDSFYTCKNGPAAAAQMHQAIFASGIAPFSPSMQLFLMNHPELFDLSSQQRKTYGMRARSGAGL</sequence>